<sequence length="145" mass="16262">MIHGYSSGVFFLLPTLSLSISLSRRCVSLGTPKYSLQSFWNLEYSRSKIQCIDVFNLMHPLKKLHNVVQHYKALSYIVTSYITKVTRGVEIQRVRIPFYSSEISSTAALLRTALLLCSGGARRFVLFHRLCTAILGAGSKCNGLE</sequence>
<dbReference type="AlphaFoldDB" id="A0ABD2WFC9"/>
<dbReference type="EMBL" id="JBJJXI010000111">
    <property type="protein sequence ID" value="KAL3391212.1"/>
    <property type="molecule type" value="Genomic_DNA"/>
</dbReference>
<feature type="chain" id="PRO_5044878079" description="Secreted protein" evidence="1">
    <location>
        <begin position="20"/>
        <end position="145"/>
    </location>
</feature>
<protein>
    <recommendedName>
        <fullName evidence="4">Secreted protein</fullName>
    </recommendedName>
</protein>
<accession>A0ABD2WFC9</accession>
<organism evidence="2 3">
    <name type="scientific">Trichogramma kaykai</name>
    <dbReference type="NCBI Taxonomy" id="54128"/>
    <lineage>
        <taxon>Eukaryota</taxon>
        <taxon>Metazoa</taxon>
        <taxon>Ecdysozoa</taxon>
        <taxon>Arthropoda</taxon>
        <taxon>Hexapoda</taxon>
        <taxon>Insecta</taxon>
        <taxon>Pterygota</taxon>
        <taxon>Neoptera</taxon>
        <taxon>Endopterygota</taxon>
        <taxon>Hymenoptera</taxon>
        <taxon>Apocrita</taxon>
        <taxon>Proctotrupomorpha</taxon>
        <taxon>Chalcidoidea</taxon>
        <taxon>Trichogrammatidae</taxon>
        <taxon>Trichogramma</taxon>
    </lineage>
</organism>
<keyword evidence="3" id="KW-1185">Reference proteome</keyword>
<dbReference type="Proteomes" id="UP001627154">
    <property type="component" value="Unassembled WGS sequence"/>
</dbReference>
<keyword evidence="1" id="KW-0732">Signal</keyword>
<evidence type="ECO:0000256" key="1">
    <source>
        <dbReference type="SAM" id="SignalP"/>
    </source>
</evidence>
<proteinExistence type="predicted"/>
<evidence type="ECO:0008006" key="4">
    <source>
        <dbReference type="Google" id="ProtNLM"/>
    </source>
</evidence>
<comment type="caution">
    <text evidence="2">The sequence shown here is derived from an EMBL/GenBank/DDBJ whole genome shotgun (WGS) entry which is preliminary data.</text>
</comment>
<reference evidence="2 3" key="1">
    <citation type="journal article" date="2024" name="bioRxiv">
        <title>A reference genome for Trichogramma kaykai: A tiny desert-dwelling parasitoid wasp with competing sex-ratio distorters.</title>
        <authorList>
            <person name="Culotta J."/>
            <person name="Lindsey A.R."/>
        </authorList>
    </citation>
    <scope>NUCLEOTIDE SEQUENCE [LARGE SCALE GENOMIC DNA]</scope>
    <source>
        <strain evidence="2 3">KSX58</strain>
    </source>
</reference>
<feature type="signal peptide" evidence="1">
    <location>
        <begin position="1"/>
        <end position="19"/>
    </location>
</feature>
<evidence type="ECO:0000313" key="2">
    <source>
        <dbReference type="EMBL" id="KAL3391212.1"/>
    </source>
</evidence>
<name>A0ABD2WFC9_9HYME</name>
<evidence type="ECO:0000313" key="3">
    <source>
        <dbReference type="Proteomes" id="UP001627154"/>
    </source>
</evidence>
<gene>
    <name evidence="2" type="ORF">TKK_013954</name>
</gene>